<protein>
    <submittedName>
        <fullName evidence="4">Proline iminopeptidase</fullName>
        <ecNumber evidence="4">3.4.11.5</ecNumber>
    </submittedName>
</protein>
<dbReference type="Pfam" id="PF00561">
    <property type="entry name" value="Abhydrolase_1"/>
    <property type="match status" value="1"/>
</dbReference>
<dbReference type="GO" id="GO:0004177">
    <property type="term" value="F:aminopeptidase activity"/>
    <property type="evidence" value="ECO:0007669"/>
    <property type="project" value="UniProtKB-KW"/>
</dbReference>
<reference evidence="4 5" key="1">
    <citation type="submission" date="2014-06" db="EMBL/GenBank/DDBJ databases">
        <authorList>
            <person name="Le Roux F."/>
        </authorList>
    </citation>
    <scope>NUCLEOTIDE SEQUENCE [LARGE SCALE GENOMIC DNA]</scope>
    <source>
        <strain evidence="4 5">J5-4</strain>
    </source>
</reference>
<evidence type="ECO:0000313" key="5">
    <source>
        <dbReference type="Proteomes" id="UP000049077"/>
    </source>
</evidence>
<comment type="caution">
    <text evidence="4">The sequence shown here is derived from an EMBL/GenBank/DDBJ whole genome shotgun (WGS) entry which is preliminary data.</text>
</comment>
<keyword evidence="4" id="KW-0031">Aminopeptidase</keyword>
<dbReference type="Gene3D" id="3.40.50.1820">
    <property type="entry name" value="alpha/beta hydrolase"/>
    <property type="match status" value="1"/>
</dbReference>
<accession>A0ABM9QZR1</accession>
<organism evidence="4 5">
    <name type="scientific">Vibrio crassostreae</name>
    <dbReference type="NCBI Taxonomy" id="246167"/>
    <lineage>
        <taxon>Bacteria</taxon>
        <taxon>Pseudomonadati</taxon>
        <taxon>Pseudomonadota</taxon>
        <taxon>Gammaproteobacteria</taxon>
        <taxon>Vibrionales</taxon>
        <taxon>Vibrionaceae</taxon>
        <taxon>Vibrio</taxon>
    </lineage>
</organism>
<dbReference type="EC" id="3.4.11.5" evidence="4"/>
<dbReference type="EMBL" id="CCJX01000166">
    <property type="protein sequence ID" value="CDT67273.1"/>
    <property type="molecule type" value="Genomic_DNA"/>
</dbReference>
<dbReference type="InterPro" id="IPR051601">
    <property type="entry name" value="Serine_prot/Carboxylest_S33"/>
</dbReference>
<evidence type="ECO:0000259" key="3">
    <source>
        <dbReference type="Pfam" id="PF00561"/>
    </source>
</evidence>
<dbReference type="Proteomes" id="UP000049077">
    <property type="component" value="Unassembled WGS sequence"/>
</dbReference>
<dbReference type="InterPro" id="IPR000073">
    <property type="entry name" value="AB_hydrolase_1"/>
</dbReference>
<comment type="similarity">
    <text evidence="1">Belongs to the peptidase S33 family.</text>
</comment>
<dbReference type="PRINTS" id="PR00793">
    <property type="entry name" value="PROAMNOPTASE"/>
</dbReference>
<keyword evidence="5" id="KW-1185">Reference proteome</keyword>
<sequence length="430" mass="49144">MQANFINGTTLYRQHSFELPLDYQAKDGQQIQVFARELVDLAKDSQELPWLIYFQGGPGFPSPRVSGQSGWLKRALQNYRVLLLDQRGTGNSTVISHETLAHLSPEQQAEYLSHFRADNIVRDAEAIREQFGVKQWSTIGQSFGGFCTLSYLSLFPQSLQRCYVTGGIPSIEREADDVYRATYKRVEDKNRAFFAQFPQAQAMCCEISDYLLNNDVRLPNGQVFTVEQFQLIGINLGGGEANLPMYFTLESAFVEVNGNKQLSYSFLNQMQQEQGYLTNPIYAILHESIYCQGTASNWSAHRVREQYSHFNYQSGSEFWFTGEMVYPWMFDQLETLKPLREAANMLAEKSDWGTLYNAAQLSKNTVPMACAVYADDMYVELDYSRETLANIPNSKAWITNEYEHNGLRVDGERIVDKLMTMVDSLENLPK</sequence>
<proteinExistence type="inferred from homology"/>
<feature type="domain" description="AB hydrolase-1" evidence="3">
    <location>
        <begin position="49"/>
        <end position="216"/>
    </location>
</feature>
<dbReference type="SUPFAM" id="SSF53474">
    <property type="entry name" value="alpha/beta-Hydrolases"/>
    <property type="match status" value="1"/>
</dbReference>
<dbReference type="PANTHER" id="PTHR43248:SF2">
    <property type="entry name" value="PROLYL AMINOPEPTIDASE"/>
    <property type="match status" value="1"/>
</dbReference>
<keyword evidence="4" id="KW-0645">Protease</keyword>
<evidence type="ECO:0000313" key="4">
    <source>
        <dbReference type="EMBL" id="CDT67273.1"/>
    </source>
</evidence>
<evidence type="ECO:0000256" key="2">
    <source>
        <dbReference type="ARBA" id="ARBA00022801"/>
    </source>
</evidence>
<dbReference type="RefSeq" id="WP_048660318.1">
    <property type="nucleotide sequence ID" value="NZ_CAWMAN010000062.1"/>
</dbReference>
<dbReference type="PANTHER" id="PTHR43248">
    <property type="entry name" value="2-SUCCINYL-6-HYDROXY-2,4-CYCLOHEXADIENE-1-CARBOXYLATE SYNTHASE"/>
    <property type="match status" value="1"/>
</dbReference>
<keyword evidence="2 4" id="KW-0378">Hydrolase</keyword>
<dbReference type="InterPro" id="IPR029058">
    <property type="entry name" value="AB_hydrolase_fold"/>
</dbReference>
<dbReference type="InterPro" id="IPR002410">
    <property type="entry name" value="Peptidase_S33"/>
</dbReference>
<evidence type="ECO:0000256" key="1">
    <source>
        <dbReference type="ARBA" id="ARBA00010088"/>
    </source>
</evidence>
<gene>
    <name evidence="4" type="primary">pip</name>
    <name evidence="4" type="ORF">VCR4J5_780117</name>
</gene>
<name>A0ABM9QZR1_9VIBR</name>